<accession>A0ABP3J7H9</accession>
<dbReference type="InterPro" id="IPR009061">
    <property type="entry name" value="DNA-bd_dom_put_sf"/>
</dbReference>
<sequence length="199" mass="21726">MRTLRFYRERGLLPPPRREGRIGWYDDHHLARLRTVAGLLERGHTLSAIADLTAAFESGRDVGELLGLDRPAEEDPARLAPAELAGHFEGEVTPENLATALGLDSIRTDGDTRVHVGRRLLDASASLVREGIAPAAVLESVTRVRRHAEALADIFTATVRDHVADADAERLCALAERVVEAEFSMALARRLPAADRGDD</sequence>
<keyword evidence="1" id="KW-0238">DNA-binding</keyword>
<reference evidence="4" key="1">
    <citation type="journal article" date="2019" name="Int. J. Syst. Evol. Microbiol.">
        <title>The Global Catalogue of Microorganisms (GCM) 10K type strain sequencing project: providing services to taxonomists for standard genome sequencing and annotation.</title>
        <authorList>
            <consortium name="The Broad Institute Genomics Platform"/>
            <consortium name="The Broad Institute Genome Sequencing Center for Infectious Disease"/>
            <person name="Wu L."/>
            <person name="Ma J."/>
        </authorList>
    </citation>
    <scope>NUCLEOTIDE SEQUENCE [LARGE SCALE GENOMIC DNA]</scope>
    <source>
        <strain evidence="4">JCM 10649</strain>
    </source>
</reference>
<evidence type="ECO:0000259" key="2">
    <source>
        <dbReference type="PROSITE" id="PS50937"/>
    </source>
</evidence>
<evidence type="ECO:0000313" key="3">
    <source>
        <dbReference type="EMBL" id="GAA0444742.1"/>
    </source>
</evidence>
<dbReference type="PROSITE" id="PS50937">
    <property type="entry name" value="HTH_MERR_2"/>
    <property type="match status" value="1"/>
</dbReference>
<dbReference type="Gene3D" id="1.10.1660.10">
    <property type="match status" value="1"/>
</dbReference>
<gene>
    <name evidence="3" type="ORF">GCM10009544_04390</name>
</gene>
<keyword evidence="4" id="KW-1185">Reference proteome</keyword>
<dbReference type="PANTHER" id="PTHR30204">
    <property type="entry name" value="REDOX-CYCLING DRUG-SENSING TRANSCRIPTIONAL ACTIVATOR SOXR"/>
    <property type="match status" value="1"/>
</dbReference>
<dbReference type="EMBL" id="BAAAHB010000002">
    <property type="protein sequence ID" value="GAA0444742.1"/>
    <property type="molecule type" value="Genomic_DNA"/>
</dbReference>
<protein>
    <submittedName>
        <fullName evidence="3">MerR family transcriptional regulator</fullName>
    </submittedName>
</protein>
<evidence type="ECO:0000313" key="4">
    <source>
        <dbReference type="Proteomes" id="UP001499895"/>
    </source>
</evidence>
<dbReference type="InterPro" id="IPR047057">
    <property type="entry name" value="MerR_fam"/>
</dbReference>
<evidence type="ECO:0000256" key="1">
    <source>
        <dbReference type="ARBA" id="ARBA00023125"/>
    </source>
</evidence>
<proteinExistence type="predicted"/>
<name>A0ABP3J7H9_9ACTN</name>
<dbReference type="InterPro" id="IPR000551">
    <property type="entry name" value="MerR-type_HTH_dom"/>
</dbReference>
<dbReference type="SUPFAM" id="SSF46955">
    <property type="entry name" value="Putative DNA-binding domain"/>
    <property type="match status" value="1"/>
</dbReference>
<dbReference type="Pfam" id="PF13411">
    <property type="entry name" value="MerR_1"/>
    <property type="match status" value="1"/>
</dbReference>
<dbReference type="SMART" id="SM00422">
    <property type="entry name" value="HTH_MERR"/>
    <property type="match status" value="1"/>
</dbReference>
<dbReference type="PANTHER" id="PTHR30204:SF93">
    <property type="entry name" value="HTH MERR-TYPE DOMAIN-CONTAINING PROTEIN"/>
    <property type="match status" value="1"/>
</dbReference>
<comment type="caution">
    <text evidence="3">The sequence shown here is derived from an EMBL/GenBank/DDBJ whole genome shotgun (WGS) entry which is preliminary data.</text>
</comment>
<feature type="domain" description="HTH merR-type" evidence="2">
    <location>
        <begin position="1"/>
        <end position="55"/>
    </location>
</feature>
<organism evidence="3 4">
    <name type="scientific">Streptomyces stramineus</name>
    <dbReference type="NCBI Taxonomy" id="173861"/>
    <lineage>
        <taxon>Bacteria</taxon>
        <taxon>Bacillati</taxon>
        <taxon>Actinomycetota</taxon>
        <taxon>Actinomycetes</taxon>
        <taxon>Kitasatosporales</taxon>
        <taxon>Streptomycetaceae</taxon>
        <taxon>Streptomyces</taxon>
    </lineage>
</organism>
<dbReference type="Proteomes" id="UP001499895">
    <property type="component" value="Unassembled WGS sequence"/>
</dbReference>